<dbReference type="SUPFAM" id="SSF48452">
    <property type="entry name" value="TPR-like"/>
    <property type="match status" value="1"/>
</dbReference>
<evidence type="ECO:0000256" key="1">
    <source>
        <dbReference type="SAM" id="SignalP"/>
    </source>
</evidence>
<keyword evidence="3" id="KW-1185">Reference proteome</keyword>
<evidence type="ECO:0000313" key="2">
    <source>
        <dbReference type="EMBL" id="SFP82006.1"/>
    </source>
</evidence>
<evidence type="ECO:0008006" key="4">
    <source>
        <dbReference type="Google" id="ProtNLM"/>
    </source>
</evidence>
<dbReference type="Pfam" id="PF21033">
    <property type="entry name" value="RMD1-3"/>
    <property type="match status" value="1"/>
</dbReference>
<proteinExistence type="predicted"/>
<dbReference type="Proteomes" id="UP000199306">
    <property type="component" value="Unassembled WGS sequence"/>
</dbReference>
<dbReference type="Gene3D" id="1.25.40.10">
    <property type="entry name" value="Tetratricopeptide repeat domain"/>
    <property type="match status" value="1"/>
</dbReference>
<dbReference type="RefSeq" id="WP_092017124.1">
    <property type="nucleotide sequence ID" value="NZ_FOXH01000006.1"/>
</dbReference>
<dbReference type="InterPro" id="IPR011990">
    <property type="entry name" value="TPR-like_helical_dom_sf"/>
</dbReference>
<dbReference type="OrthoDB" id="1150971at2"/>
<dbReference type="InterPro" id="IPR049039">
    <property type="entry name" value="RMD1-3_a_helical_rpt"/>
</dbReference>
<feature type="chain" id="PRO_5011630600" description="Tetratricopeptide repeat-containing protein" evidence="1">
    <location>
        <begin position="22"/>
        <end position="218"/>
    </location>
</feature>
<dbReference type="AlphaFoldDB" id="A0A1I5THY7"/>
<accession>A0A1I5THY7</accession>
<reference evidence="2 3" key="1">
    <citation type="submission" date="2016-10" db="EMBL/GenBank/DDBJ databases">
        <authorList>
            <person name="de Groot N.N."/>
        </authorList>
    </citation>
    <scope>NUCLEOTIDE SEQUENCE [LARGE SCALE GENOMIC DNA]</scope>
    <source>
        <strain evidence="3">E92,LMG 26720,CCM 7988</strain>
    </source>
</reference>
<keyword evidence="1" id="KW-0732">Signal</keyword>
<dbReference type="EMBL" id="FOXH01000006">
    <property type="protein sequence ID" value="SFP82006.1"/>
    <property type="molecule type" value="Genomic_DNA"/>
</dbReference>
<gene>
    <name evidence="2" type="ORF">SAMN04515674_10635</name>
</gene>
<evidence type="ECO:0000313" key="3">
    <source>
        <dbReference type="Proteomes" id="UP000199306"/>
    </source>
</evidence>
<protein>
    <recommendedName>
        <fullName evidence="4">Tetratricopeptide repeat-containing protein</fullName>
    </recommendedName>
</protein>
<name>A0A1I5THY7_9BACT</name>
<dbReference type="STRING" id="1079859.SAMN04515674_10635"/>
<feature type="signal peptide" evidence="1">
    <location>
        <begin position="1"/>
        <end position="21"/>
    </location>
</feature>
<sequence length="218" mass="24933">MKKLIFLLAACLITWATRAQSDRYTTAMLHNIALIDSARTVAEFHKYYHNFQRIGDAEKKEWLPYYYAAFCEVSAAYEEKDVSKIDGYCDKASALLDHADSLSPQNAEIYCLRAMVCTARIEVDFMKRGMEMVTQSRTYLEKALSFDAKNPRAYYLLGQNLYNIPSAFGGGKQKAAPFFEKALTIYEEKKASEQEITVHWGRPLAKQMTELCKNIKGK</sequence>
<organism evidence="2 3">
    <name type="scientific">Pseudarcicella hirudinis</name>
    <dbReference type="NCBI Taxonomy" id="1079859"/>
    <lineage>
        <taxon>Bacteria</taxon>
        <taxon>Pseudomonadati</taxon>
        <taxon>Bacteroidota</taxon>
        <taxon>Cytophagia</taxon>
        <taxon>Cytophagales</taxon>
        <taxon>Flectobacillaceae</taxon>
        <taxon>Pseudarcicella</taxon>
    </lineage>
</organism>